<feature type="domain" description="PPIase FKBP-type" evidence="5">
    <location>
        <begin position="234"/>
        <end position="341"/>
    </location>
</feature>
<evidence type="ECO:0000256" key="4">
    <source>
        <dbReference type="PROSITE-ProRule" id="PRU00277"/>
    </source>
</evidence>
<gene>
    <name evidence="6" type="ORF">D8S85_07025</name>
</gene>
<dbReference type="Proteomes" id="UP000270673">
    <property type="component" value="Chromosome"/>
</dbReference>
<organism evidence="6 7">
    <name type="scientific">Butyricimonas faecalis</name>
    <dbReference type="NCBI Taxonomy" id="2093856"/>
    <lineage>
        <taxon>Bacteria</taxon>
        <taxon>Pseudomonadati</taxon>
        <taxon>Bacteroidota</taxon>
        <taxon>Bacteroidia</taxon>
        <taxon>Bacteroidales</taxon>
        <taxon>Odoribacteraceae</taxon>
        <taxon>Butyricimonas</taxon>
    </lineage>
</organism>
<proteinExistence type="predicted"/>
<dbReference type="EC" id="5.2.1.8" evidence="2 4"/>
<sequence length="348" mass="39806">MNKFLILLSSLFALTFFGCNNDEEELDLIDTLENEKIAIHEYLSQITTPILYLEYYSVHGMLIDTVFIFNYDNSGEVAKDTGWVLMDYEKFYLNGAKLDTTSPEQGDSTFTYAFGGPVLYRYDTVKKYDYVAEAFRHIGVGSTGGEMIVPSILAGDKNNYGKPLHYKLKAHKLINDVKVNEYELIQSYLGSSFFVRKPYEDFPTYEITSVTERDTVTYTAIVEKGAGDRNIQVGDSVLLEMDYGLLDDVGLQNRVLRSMGRDSIYFLFNETWQRNYPAGLVKGLQRLQAGDSAHVIVPYGMAYGAGGTTREITFRDRTKLKQYLIPPYSTLWYWIRIRKVVPPKTEEE</sequence>
<evidence type="ECO:0000313" key="7">
    <source>
        <dbReference type="Proteomes" id="UP000270673"/>
    </source>
</evidence>
<evidence type="ECO:0000256" key="3">
    <source>
        <dbReference type="ARBA" id="ARBA00023110"/>
    </source>
</evidence>
<dbReference type="SUPFAM" id="SSF54534">
    <property type="entry name" value="FKBP-like"/>
    <property type="match status" value="1"/>
</dbReference>
<dbReference type="Pfam" id="PF00254">
    <property type="entry name" value="FKBP_C"/>
    <property type="match status" value="1"/>
</dbReference>
<dbReference type="Gene3D" id="3.10.50.40">
    <property type="match status" value="1"/>
</dbReference>
<dbReference type="OrthoDB" id="1099640at2"/>
<evidence type="ECO:0000313" key="6">
    <source>
        <dbReference type="EMBL" id="AZS29338.1"/>
    </source>
</evidence>
<evidence type="ECO:0000256" key="1">
    <source>
        <dbReference type="ARBA" id="ARBA00000971"/>
    </source>
</evidence>
<dbReference type="PROSITE" id="PS50059">
    <property type="entry name" value="FKBP_PPIASE"/>
    <property type="match status" value="1"/>
</dbReference>
<keyword evidence="3 4" id="KW-0697">Rotamase</keyword>
<protein>
    <recommendedName>
        <fullName evidence="2 4">peptidylprolyl isomerase</fullName>
        <ecNumber evidence="2 4">5.2.1.8</ecNumber>
    </recommendedName>
</protein>
<dbReference type="InterPro" id="IPR001179">
    <property type="entry name" value="PPIase_FKBP_dom"/>
</dbReference>
<comment type="catalytic activity">
    <reaction evidence="1 4">
        <text>[protein]-peptidylproline (omega=180) = [protein]-peptidylproline (omega=0)</text>
        <dbReference type="Rhea" id="RHEA:16237"/>
        <dbReference type="Rhea" id="RHEA-COMP:10747"/>
        <dbReference type="Rhea" id="RHEA-COMP:10748"/>
        <dbReference type="ChEBI" id="CHEBI:83833"/>
        <dbReference type="ChEBI" id="CHEBI:83834"/>
        <dbReference type="EC" id="5.2.1.8"/>
    </reaction>
</comment>
<evidence type="ECO:0000256" key="2">
    <source>
        <dbReference type="ARBA" id="ARBA00013194"/>
    </source>
</evidence>
<reference evidence="6 7" key="1">
    <citation type="submission" date="2018-10" db="EMBL/GenBank/DDBJ databases">
        <title>Butyricimonas faecalis sp. nov., isolated from human faeces and emended description of the genus Butyricimonas.</title>
        <authorList>
            <person name="Le Roy T."/>
            <person name="Van der Smissen P."/>
            <person name="Paquot A."/>
            <person name="Delzenne N."/>
            <person name="Muccioli G."/>
            <person name="Collet J.-F."/>
            <person name="Cani P.D."/>
        </authorList>
    </citation>
    <scope>NUCLEOTIDE SEQUENCE [LARGE SCALE GENOMIC DNA]</scope>
    <source>
        <strain evidence="6 7">H184</strain>
    </source>
</reference>
<name>A0A3Q9INR8_9BACT</name>
<accession>A0A3Q9INR8</accession>
<dbReference type="InterPro" id="IPR046357">
    <property type="entry name" value="PPIase_dom_sf"/>
</dbReference>
<dbReference type="AlphaFoldDB" id="A0A3Q9INR8"/>
<dbReference type="KEGG" id="buy:D8S85_07025"/>
<keyword evidence="7" id="KW-1185">Reference proteome</keyword>
<keyword evidence="4" id="KW-0413">Isomerase</keyword>
<dbReference type="PROSITE" id="PS51257">
    <property type="entry name" value="PROKAR_LIPOPROTEIN"/>
    <property type="match status" value="1"/>
</dbReference>
<dbReference type="RefSeq" id="WP_106480084.1">
    <property type="nucleotide sequence ID" value="NZ_CP032819.1"/>
</dbReference>
<dbReference type="EMBL" id="CP032819">
    <property type="protein sequence ID" value="AZS29338.1"/>
    <property type="molecule type" value="Genomic_DNA"/>
</dbReference>
<dbReference type="GO" id="GO:0003755">
    <property type="term" value="F:peptidyl-prolyl cis-trans isomerase activity"/>
    <property type="evidence" value="ECO:0007669"/>
    <property type="project" value="UniProtKB-KW"/>
</dbReference>
<evidence type="ECO:0000259" key="5">
    <source>
        <dbReference type="PROSITE" id="PS50059"/>
    </source>
</evidence>